<keyword evidence="10" id="KW-1185">Reference proteome</keyword>
<comment type="subcellular location">
    <subcellularLocation>
        <location evidence="1 7">Cell membrane</location>
        <topology evidence="1 7">Multi-pass membrane protein</topology>
    </subcellularLocation>
</comment>
<evidence type="ECO:0000256" key="1">
    <source>
        <dbReference type="ARBA" id="ARBA00004651"/>
    </source>
</evidence>
<evidence type="ECO:0000313" key="10">
    <source>
        <dbReference type="Proteomes" id="UP000256379"/>
    </source>
</evidence>
<feature type="transmembrane region" description="Helical" evidence="7">
    <location>
        <begin position="161"/>
        <end position="185"/>
    </location>
</feature>
<dbReference type="GO" id="GO:0005886">
    <property type="term" value="C:plasma membrane"/>
    <property type="evidence" value="ECO:0007669"/>
    <property type="project" value="UniProtKB-SubCell"/>
</dbReference>
<feature type="domain" description="VTT" evidence="8">
    <location>
        <begin position="67"/>
        <end position="180"/>
    </location>
</feature>
<sequence length="239" mass="27974">MQPSRFKIKHIITTCIILTGMIMLYLYIKNSQFSFESTIKQLWANHVEDWGYIILFCWSILEGEWGLLLAGIASHQGYLDIYTCILVAGLGGFTGDQIYFYIGRFNKDYVQNKFRSQRRKFALASRLMQKYGWPIIFIQRYMYGLRTIIPISIGLTRYSAIKFAIINLISAWIWAAITIVPAWYFGEEILEFLADFFAIITQNPILFMILLVIILSIIAFFMWKRKRSQVQKNHTIATN</sequence>
<keyword evidence="3 7" id="KW-1003">Cell membrane</keyword>
<keyword evidence="6 7" id="KW-0472">Membrane</keyword>
<dbReference type="PANTHER" id="PTHR30353">
    <property type="entry name" value="INNER MEMBRANE PROTEIN DEDA-RELATED"/>
    <property type="match status" value="1"/>
</dbReference>
<dbReference type="Pfam" id="PF09335">
    <property type="entry name" value="VTT_dom"/>
    <property type="match status" value="1"/>
</dbReference>
<evidence type="ECO:0000313" key="9">
    <source>
        <dbReference type="EMBL" id="RDU67599.1"/>
    </source>
</evidence>
<name>A0A3D8IQQ4_9HELI</name>
<evidence type="ECO:0000256" key="5">
    <source>
        <dbReference type="ARBA" id="ARBA00022989"/>
    </source>
</evidence>
<comment type="similarity">
    <text evidence="2 7">Belongs to the DedA family.</text>
</comment>
<feature type="transmembrane region" description="Helical" evidence="7">
    <location>
        <begin position="81"/>
        <end position="102"/>
    </location>
</feature>
<dbReference type="AlphaFoldDB" id="A0A3D8IQQ4"/>
<reference evidence="9 10" key="1">
    <citation type="submission" date="2018-04" db="EMBL/GenBank/DDBJ databases">
        <title>Novel Campyloabacter and Helicobacter Species and Strains.</title>
        <authorList>
            <person name="Mannion A.J."/>
            <person name="Shen Z."/>
            <person name="Fox J.G."/>
        </authorList>
    </citation>
    <scope>NUCLEOTIDE SEQUENCE [LARGE SCALE GENOMIC DNA]</scope>
    <source>
        <strain evidence="9 10">MIT 17-337</strain>
    </source>
</reference>
<evidence type="ECO:0000256" key="4">
    <source>
        <dbReference type="ARBA" id="ARBA00022692"/>
    </source>
</evidence>
<protein>
    <submittedName>
        <fullName evidence="9">DedA family protein</fullName>
    </submittedName>
</protein>
<evidence type="ECO:0000256" key="6">
    <source>
        <dbReference type="ARBA" id="ARBA00023136"/>
    </source>
</evidence>
<accession>A0A3D8IQQ4</accession>
<keyword evidence="5 7" id="KW-1133">Transmembrane helix</keyword>
<evidence type="ECO:0000256" key="3">
    <source>
        <dbReference type="ARBA" id="ARBA00022475"/>
    </source>
</evidence>
<feature type="transmembrane region" description="Helical" evidence="7">
    <location>
        <begin position="50"/>
        <end position="69"/>
    </location>
</feature>
<evidence type="ECO:0000256" key="2">
    <source>
        <dbReference type="ARBA" id="ARBA00010792"/>
    </source>
</evidence>
<evidence type="ECO:0000259" key="8">
    <source>
        <dbReference type="Pfam" id="PF09335"/>
    </source>
</evidence>
<dbReference type="PANTHER" id="PTHR30353:SF15">
    <property type="entry name" value="INNER MEMBRANE PROTEIN YABI"/>
    <property type="match status" value="1"/>
</dbReference>
<comment type="caution">
    <text evidence="9">The sequence shown here is derived from an EMBL/GenBank/DDBJ whole genome shotgun (WGS) entry which is preliminary data.</text>
</comment>
<dbReference type="Proteomes" id="UP000256379">
    <property type="component" value="Unassembled WGS sequence"/>
</dbReference>
<keyword evidence="4 7" id="KW-0812">Transmembrane</keyword>
<dbReference type="EMBL" id="NXLQ01000001">
    <property type="protein sequence ID" value="RDU67599.1"/>
    <property type="molecule type" value="Genomic_DNA"/>
</dbReference>
<gene>
    <name evidence="9" type="ORF">CQA53_00915</name>
</gene>
<proteinExistence type="inferred from homology"/>
<feature type="transmembrane region" description="Helical" evidence="7">
    <location>
        <begin position="205"/>
        <end position="223"/>
    </location>
</feature>
<dbReference type="InterPro" id="IPR032816">
    <property type="entry name" value="VTT_dom"/>
</dbReference>
<dbReference type="OrthoDB" id="948134at2"/>
<feature type="transmembrane region" description="Helical" evidence="7">
    <location>
        <begin position="12"/>
        <end position="28"/>
    </location>
</feature>
<dbReference type="InterPro" id="IPR032818">
    <property type="entry name" value="DedA-like"/>
</dbReference>
<organism evidence="9 10">
    <name type="scientific">Helicobacter didelphidarum</name>
    <dbReference type="NCBI Taxonomy" id="2040648"/>
    <lineage>
        <taxon>Bacteria</taxon>
        <taxon>Pseudomonadati</taxon>
        <taxon>Campylobacterota</taxon>
        <taxon>Epsilonproteobacteria</taxon>
        <taxon>Campylobacterales</taxon>
        <taxon>Helicobacteraceae</taxon>
        <taxon>Helicobacter</taxon>
    </lineage>
</organism>
<evidence type="ECO:0000256" key="7">
    <source>
        <dbReference type="RuleBase" id="RU367016"/>
    </source>
</evidence>